<accession>A0A7H0GS04</accession>
<evidence type="ECO:0000256" key="1">
    <source>
        <dbReference type="SAM" id="Phobius"/>
    </source>
</evidence>
<gene>
    <name evidence="2" type="ORF">H9L05_13205</name>
</gene>
<name>A0A7H0GS04_9BACT</name>
<dbReference type="AlphaFoldDB" id="A0A7H0GS04"/>
<keyword evidence="1" id="KW-1133">Transmembrane helix</keyword>
<feature type="transmembrane region" description="Helical" evidence="1">
    <location>
        <begin position="39"/>
        <end position="60"/>
    </location>
</feature>
<feature type="transmembrane region" description="Helical" evidence="1">
    <location>
        <begin position="163"/>
        <end position="182"/>
    </location>
</feature>
<dbReference type="Proteomes" id="UP000516093">
    <property type="component" value="Chromosome"/>
</dbReference>
<feature type="transmembrane region" description="Helical" evidence="1">
    <location>
        <begin position="66"/>
        <end position="85"/>
    </location>
</feature>
<sequence length="223" mass="24686">MDLLHQFNIGLHIVCGTLAMLLGLVPMAGRKGGASHRRFGRWFLAATAGVLLTAVLGLAVFDFRGYLVGIVLLSVYQAWSGYRAVRTRATGPTRLDGWVAAGALVSSVVLVFCLKAIELVWTPGIIYSTLGALVVMTLYDLARFRFVPLWRRTLWRYDHLWKMISAYFALVSAFTGTVLPQYKPYSQFGPSVVGMTLVLGFGLYYALRPDASKPDLITINRSF</sequence>
<evidence type="ECO:0000313" key="2">
    <source>
        <dbReference type="EMBL" id="QNP51070.1"/>
    </source>
</evidence>
<feature type="transmembrane region" description="Helical" evidence="1">
    <location>
        <begin position="188"/>
        <end position="207"/>
    </location>
</feature>
<proteinExistence type="predicted"/>
<evidence type="ECO:0000313" key="3">
    <source>
        <dbReference type="Proteomes" id="UP000516093"/>
    </source>
</evidence>
<feature type="transmembrane region" description="Helical" evidence="1">
    <location>
        <begin position="97"/>
        <end position="117"/>
    </location>
</feature>
<organism evidence="2 3">
    <name type="scientific">Hymenobacter qilianensis</name>
    <dbReference type="NCBI Taxonomy" id="1385715"/>
    <lineage>
        <taxon>Bacteria</taxon>
        <taxon>Pseudomonadati</taxon>
        <taxon>Bacteroidota</taxon>
        <taxon>Cytophagia</taxon>
        <taxon>Cytophagales</taxon>
        <taxon>Hymenobacteraceae</taxon>
        <taxon>Hymenobacter</taxon>
    </lineage>
</organism>
<evidence type="ECO:0008006" key="4">
    <source>
        <dbReference type="Google" id="ProtNLM"/>
    </source>
</evidence>
<dbReference type="KEGG" id="hqi:H9L05_13205"/>
<reference evidence="2 3" key="1">
    <citation type="submission" date="2020-08" db="EMBL/GenBank/DDBJ databases">
        <title>Genome sequence of Hymenobacter qilianensis JCM 19763T.</title>
        <authorList>
            <person name="Hyun D.-W."/>
            <person name="Bae J.-W."/>
        </authorList>
    </citation>
    <scope>NUCLEOTIDE SEQUENCE [LARGE SCALE GENOMIC DNA]</scope>
    <source>
        <strain evidence="2 3">JCM 19763</strain>
    </source>
</reference>
<keyword evidence="3" id="KW-1185">Reference proteome</keyword>
<dbReference type="RefSeq" id="WP_187731366.1">
    <property type="nucleotide sequence ID" value="NZ_BMFN01000004.1"/>
</dbReference>
<feature type="transmembrane region" description="Helical" evidence="1">
    <location>
        <begin position="123"/>
        <end position="142"/>
    </location>
</feature>
<keyword evidence="1" id="KW-0472">Membrane</keyword>
<dbReference type="EMBL" id="CP060784">
    <property type="protein sequence ID" value="QNP51070.1"/>
    <property type="molecule type" value="Genomic_DNA"/>
</dbReference>
<keyword evidence="1" id="KW-0812">Transmembrane</keyword>
<protein>
    <recommendedName>
        <fullName evidence="4">DUF2306 domain-containing protein</fullName>
    </recommendedName>
</protein>
<feature type="transmembrane region" description="Helical" evidence="1">
    <location>
        <begin position="6"/>
        <end position="27"/>
    </location>
</feature>